<dbReference type="PANTHER" id="PTHR32071">
    <property type="entry name" value="TRANSCRIPTIONAL REGULATORY PROTEIN"/>
    <property type="match status" value="1"/>
</dbReference>
<dbReference type="InterPro" id="IPR000719">
    <property type="entry name" value="Prot_kinase_dom"/>
</dbReference>
<dbReference type="SUPFAM" id="SSF46689">
    <property type="entry name" value="Homeodomain-like"/>
    <property type="match status" value="1"/>
</dbReference>
<dbReference type="PROSITE" id="PS00675">
    <property type="entry name" value="SIGMA54_INTERACT_1"/>
    <property type="match status" value="1"/>
</dbReference>
<dbReference type="EMBL" id="JAQNDO010000001">
    <property type="protein sequence ID" value="MDC0747485.1"/>
    <property type="molecule type" value="Genomic_DNA"/>
</dbReference>
<comment type="caution">
    <text evidence="9">The sequence shown here is derived from an EMBL/GenBank/DDBJ whole genome shotgun (WGS) entry which is preliminary data.</text>
</comment>
<dbReference type="PRINTS" id="PR01590">
    <property type="entry name" value="HTHFIS"/>
</dbReference>
<dbReference type="SUPFAM" id="SSF56112">
    <property type="entry name" value="Protein kinase-like (PK-like)"/>
    <property type="match status" value="1"/>
</dbReference>
<dbReference type="Gene3D" id="1.10.8.60">
    <property type="match status" value="1"/>
</dbReference>
<dbReference type="SUPFAM" id="SSF52540">
    <property type="entry name" value="P-loop containing nucleoside triphosphate hydrolases"/>
    <property type="match status" value="2"/>
</dbReference>
<dbReference type="InterPro" id="IPR011009">
    <property type="entry name" value="Kinase-like_dom_sf"/>
</dbReference>
<dbReference type="InterPro" id="IPR027417">
    <property type="entry name" value="P-loop_NTPase"/>
</dbReference>
<sequence>MGRRDRDARLVHARYAAGEPLGRGAQGIVLRVVDREDPARALTAKVFRPGAFEPSALLGEFALLSRLRLPGVVRAHDLGHDERTGAPFLVEDFVPGLDAATWVRGAPNDADRNARLADLCAGVAASLAALHDAGFLHGDLKPAHVRMRPEARGVRPVLLDLGAAVFFRARAPGAPVAASPGYAAPEVLAGAAPTIRSDLYGLGALAWAAATGAPPPPGNTKKRLFSLCPWLRPALAEIVEALVEAHPLDRPEDARRVLSFLGASAMRAGGRLGAPPSPIGREEEIAALSAPSAAPVRYVVGPSGAGKSHLARELLTRTLCAGRTARLVVLPAEAGSILPRLIGFFRGMAPTPPLAAAAEGGAALLLLDGLEAGPPELAAALDVYRCRGARAPGLDVVVTARAAPPGADVLRIEPLVGEAFVALCHSLGLSDPAAIERAQTASQGLPGWLLASLGRVPLERDTALGRASGLSAGARGVLAAIALSAGGMPEGVCHAITRRLGGEGASLLAELLSASLVGRRASGDVRYVLASPELGPDLAAALATPELVDLTAEVWLGEPGADPAALLSVAKAPSAAALPARREALLARAAQAARETGLLSLEIDALLLLLQTPARRTPALLCRLERLVRDAGLPGAHPEVLRWLDEAALQDTSLRSLSLRRRAEQKARAGEAPEARALAEEALVAARHTNDRQAEAFAHGTLGLVALFSAHSADAAEHLARAQEILDERGSDDPEELARIHHNAGVVALYRNRADLAIVTFSRALGEKRRLGDRAGMRSCLMNLGMALGRAGRHIEAEAALTEATLLARSLGQEAGLGWCLFARAELEVRRGQFAAAAPFVAEAWALGASVPAVVRADLSILRARIRARAGDGAGALVALGELSAEARARDALVDVRACLAEVEARLATLPAEPRRAARIAIGALRRARAARLVEGESEAREALFRALAARRPVRYAPRMVADEAGEDDALWDFLAGAARASEGELGLDLARRIVARAGAERAFVALVDAAARIGAVHGADLDGLALAEAGQRLDVVLVREALGSAEPLYQRDIPTAGGRGARLVVVGPEGPLGSAIVVVEHRFRPGAFDHVTAAEARRWGILAALVFRLSIAAEPDEETQALRPAARKDPGLAGTPSADPPGATTLIPISGPRRSIRGIVGDSPALARALGRLEAALPGDLPVLVVGETGVGKELFARALHDLGPRARGPFVAMNCGGIPDTLFEAELFGHARGAFTGADRARTGLLVQANGGTLLLDEIGELSLLRQASLLRALEARRFRPIGSDDERAFDVRIVAATNRDLEKAVAEGTFRQDLFYRLNAITIRVPPLRERAEDVPLLCRAFLPGATFADDALAALSAHSWPGNVRELRNVMERLGVLGASRIERAHLPRGIRGRSAQVPEVDERAPIRRALAETGGNISQAAAVLGLSRQGLKKRMVRLGMRESAPARKKIG</sequence>
<feature type="domain" description="Protein kinase" evidence="7">
    <location>
        <begin position="15"/>
        <end position="261"/>
    </location>
</feature>
<accession>A0ABT5F082</accession>
<dbReference type="PROSITE" id="PS50011">
    <property type="entry name" value="PROTEIN_KINASE_DOM"/>
    <property type="match status" value="1"/>
</dbReference>
<keyword evidence="1" id="KW-0547">Nucleotide-binding</keyword>
<dbReference type="Pfam" id="PF00158">
    <property type="entry name" value="Sigma54_activat"/>
    <property type="match status" value="1"/>
</dbReference>
<dbReference type="Gene3D" id="1.25.40.10">
    <property type="entry name" value="Tetratricopeptide repeat domain"/>
    <property type="match status" value="1"/>
</dbReference>
<keyword evidence="5" id="KW-0804">Transcription</keyword>
<keyword evidence="4" id="KW-0238">DNA-binding</keyword>
<evidence type="ECO:0000256" key="4">
    <source>
        <dbReference type="ARBA" id="ARBA00023125"/>
    </source>
</evidence>
<dbReference type="InterPro" id="IPR025662">
    <property type="entry name" value="Sigma_54_int_dom_ATP-bd_1"/>
</dbReference>
<keyword evidence="3" id="KW-0805">Transcription regulation</keyword>
<evidence type="ECO:0000256" key="2">
    <source>
        <dbReference type="ARBA" id="ARBA00022840"/>
    </source>
</evidence>
<name>A0ABT5F082_9BACT</name>
<dbReference type="InterPro" id="IPR002197">
    <property type="entry name" value="HTH_Fis"/>
</dbReference>
<organism evidence="9 10">
    <name type="scientific">Polyangium mundeleinium</name>
    <dbReference type="NCBI Taxonomy" id="2995306"/>
    <lineage>
        <taxon>Bacteria</taxon>
        <taxon>Pseudomonadati</taxon>
        <taxon>Myxococcota</taxon>
        <taxon>Polyangia</taxon>
        <taxon>Polyangiales</taxon>
        <taxon>Polyangiaceae</taxon>
        <taxon>Polyangium</taxon>
    </lineage>
</organism>
<dbReference type="InterPro" id="IPR025944">
    <property type="entry name" value="Sigma_54_int_dom_CS"/>
</dbReference>
<dbReference type="Pfam" id="PF02954">
    <property type="entry name" value="HTH_8"/>
    <property type="match status" value="1"/>
</dbReference>
<proteinExistence type="predicted"/>
<evidence type="ECO:0000259" key="7">
    <source>
        <dbReference type="PROSITE" id="PS50011"/>
    </source>
</evidence>
<protein>
    <submittedName>
        <fullName evidence="9">Sigma 54-interacting transcriptional regulator</fullName>
    </submittedName>
</protein>
<dbReference type="Gene3D" id="3.40.50.300">
    <property type="entry name" value="P-loop containing nucleotide triphosphate hydrolases"/>
    <property type="match status" value="1"/>
</dbReference>
<keyword evidence="2" id="KW-0067">ATP-binding</keyword>
<evidence type="ECO:0000259" key="8">
    <source>
        <dbReference type="PROSITE" id="PS50045"/>
    </source>
</evidence>
<dbReference type="InterPro" id="IPR025943">
    <property type="entry name" value="Sigma_54_int_dom_ATP-bd_2"/>
</dbReference>
<dbReference type="InterPro" id="IPR003593">
    <property type="entry name" value="AAA+_ATPase"/>
</dbReference>
<dbReference type="Pfam" id="PF25601">
    <property type="entry name" value="AAA_lid_14"/>
    <property type="match status" value="1"/>
</dbReference>
<evidence type="ECO:0000256" key="5">
    <source>
        <dbReference type="ARBA" id="ARBA00023163"/>
    </source>
</evidence>
<dbReference type="InterPro" id="IPR009057">
    <property type="entry name" value="Homeodomain-like_sf"/>
</dbReference>
<evidence type="ECO:0000256" key="1">
    <source>
        <dbReference type="ARBA" id="ARBA00022741"/>
    </source>
</evidence>
<dbReference type="CDD" id="cd00009">
    <property type="entry name" value="AAA"/>
    <property type="match status" value="1"/>
</dbReference>
<dbReference type="SMART" id="SM00220">
    <property type="entry name" value="S_TKc"/>
    <property type="match status" value="1"/>
</dbReference>
<dbReference type="PROSITE" id="PS00676">
    <property type="entry name" value="SIGMA54_INTERACT_2"/>
    <property type="match status" value="1"/>
</dbReference>
<gene>
    <name evidence="9" type="ORF">POL67_39505</name>
</gene>
<evidence type="ECO:0000313" key="10">
    <source>
        <dbReference type="Proteomes" id="UP001221411"/>
    </source>
</evidence>
<dbReference type="InterPro" id="IPR011990">
    <property type="entry name" value="TPR-like_helical_dom_sf"/>
</dbReference>
<feature type="domain" description="Sigma-54 factor interaction" evidence="8">
    <location>
        <begin position="1160"/>
        <end position="1380"/>
    </location>
</feature>
<dbReference type="PROSITE" id="PS00688">
    <property type="entry name" value="SIGMA54_INTERACT_3"/>
    <property type="match status" value="1"/>
</dbReference>
<dbReference type="Gene3D" id="1.10.510.10">
    <property type="entry name" value="Transferase(Phosphotransferase) domain 1"/>
    <property type="match status" value="1"/>
</dbReference>
<keyword evidence="10" id="KW-1185">Reference proteome</keyword>
<feature type="region of interest" description="Disordered" evidence="6">
    <location>
        <begin position="1121"/>
        <end position="1151"/>
    </location>
</feature>
<evidence type="ECO:0000256" key="6">
    <source>
        <dbReference type="SAM" id="MobiDB-lite"/>
    </source>
</evidence>
<dbReference type="SUPFAM" id="SSF48452">
    <property type="entry name" value="TPR-like"/>
    <property type="match status" value="1"/>
</dbReference>
<dbReference type="Pfam" id="PF00069">
    <property type="entry name" value="Pkinase"/>
    <property type="match status" value="1"/>
</dbReference>
<dbReference type="RefSeq" id="WP_271925965.1">
    <property type="nucleotide sequence ID" value="NZ_JAQNDO010000001.1"/>
</dbReference>
<dbReference type="InterPro" id="IPR002078">
    <property type="entry name" value="Sigma_54_int"/>
</dbReference>
<evidence type="ECO:0000313" key="9">
    <source>
        <dbReference type="EMBL" id="MDC0747485.1"/>
    </source>
</evidence>
<reference evidence="9 10" key="1">
    <citation type="submission" date="2022-11" db="EMBL/GenBank/DDBJ databases">
        <title>Minimal conservation of predation-associated metabolite biosynthetic gene clusters underscores biosynthetic potential of Myxococcota including descriptions for ten novel species: Archangium lansinium sp. nov., Myxococcus landrumus sp. nov., Nannocystis bai.</title>
        <authorList>
            <person name="Ahearne A."/>
            <person name="Stevens C."/>
            <person name="Dowd S."/>
        </authorList>
    </citation>
    <scope>NUCLEOTIDE SEQUENCE [LARGE SCALE GENOMIC DNA]</scope>
    <source>
        <strain evidence="9 10">RJM3</strain>
    </source>
</reference>
<dbReference type="InterPro" id="IPR058031">
    <property type="entry name" value="AAA_lid_NorR"/>
</dbReference>
<dbReference type="PROSITE" id="PS50045">
    <property type="entry name" value="SIGMA54_INTERACT_4"/>
    <property type="match status" value="1"/>
</dbReference>
<dbReference type="SMART" id="SM00382">
    <property type="entry name" value="AAA"/>
    <property type="match status" value="2"/>
</dbReference>
<dbReference type="Gene3D" id="1.10.10.60">
    <property type="entry name" value="Homeodomain-like"/>
    <property type="match status" value="1"/>
</dbReference>
<evidence type="ECO:0000256" key="3">
    <source>
        <dbReference type="ARBA" id="ARBA00023015"/>
    </source>
</evidence>
<dbReference type="Proteomes" id="UP001221411">
    <property type="component" value="Unassembled WGS sequence"/>
</dbReference>